<evidence type="ECO:0000256" key="2">
    <source>
        <dbReference type="SAM" id="Phobius"/>
    </source>
</evidence>
<dbReference type="Proteomes" id="UP000046393">
    <property type="component" value="Unplaced"/>
</dbReference>
<evidence type="ECO:0000256" key="1">
    <source>
        <dbReference type="SAM" id="MobiDB-lite"/>
    </source>
</evidence>
<evidence type="ECO:0000313" key="3">
    <source>
        <dbReference type="Proteomes" id="UP000046393"/>
    </source>
</evidence>
<keyword evidence="2" id="KW-0812">Transmembrane</keyword>
<organism evidence="3 4">
    <name type="scientific">Syphacia muris</name>
    <dbReference type="NCBI Taxonomy" id="451379"/>
    <lineage>
        <taxon>Eukaryota</taxon>
        <taxon>Metazoa</taxon>
        <taxon>Ecdysozoa</taxon>
        <taxon>Nematoda</taxon>
        <taxon>Chromadorea</taxon>
        <taxon>Rhabditida</taxon>
        <taxon>Spirurina</taxon>
        <taxon>Oxyuridomorpha</taxon>
        <taxon>Oxyuroidea</taxon>
        <taxon>Oxyuridae</taxon>
        <taxon>Syphacia</taxon>
    </lineage>
</organism>
<keyword evidence="3" id="KW-1185">Reference proteome</keyword>
<feature type="compositionally biased region" description="Acidic residues" evidence="1">
    <location>
        <begin position="482"/>
        <end position="506"/>
    </location>
</feature>
<feature type="region of interest" description="Disordered" evidence="1">
    <location>
        <begin position="477"/>
        <end position="529"/>
    </location>
</feature>
<feature type="transmembrane region" description="Helical" evidence="2">
    <location>
        <begin position="398"/>
        <end position="415"/>
    </location>
</feature>
<dbReference type="STRING" id="451379.A0A0N5AFU1"/>
<reference evidence="4" key="1">
    <citation type="submission" date="2017-02" db="UniProtKB">
        <authorList>
            <consortium name="WormBaseParasite"/>
        </authorList>
    </citation>
    <scope>IDENTIFICATION</scope>
</reference>
<evidence type="ECO:0000313" key="4">
    <source>
        <dbReference type="WBParaSite" id="SMUV_0000316101-mRNA-1"/>
    </source>
</evidence>
<dbReference type="AlphaFoldDB" id="A0A0N5AFU1"/>
<sequence>MCCCSKGEPGEAYNIGGPHSVTPQVLSSLVKEVEECGTNIADSSKLSKASMPSVKAANKLRWWSQKDTLKELLVCLPKVLKSKPESSRRFGEKALKFLIFGSDELITKELVKHLVEKDVKFYISKLNLEQTTDEQIVDEVDKAALSHIIMVVGSDVSEGRVVSTECSGDPSKLRVDTNKYLYIPWFLASICDKKAIHFTYLANSYLFNFDTEHPIQGPGFKEDDLPNYFGDDISIIKGYTDRTMHYFKNTLNIRMRVPFGSSQKWILKFQSSEYNNVPVSLTVLPSCLPILIDMAIKKVCGTINLANPGTISLSEVAAKYKKLVDPDFKYKTIKFEECSDCLKEEASCKMDTAKLQGMYPELKPVDVELSNYFESVLNKRDRIVNSGLQLLEMMCSKVGQMLSVYLFFIAVFWCIEAKRCNDNAQCKPLLELCQNGECKSVVNEMSGGRIRKRADEIKNADDAENMNELRVVPDELSLIGNDEQEKEQQAIDEIDFPEMEDGDDSNNDDRDGGDNGNANKEAQKVNDAPVDNDGSNFYIYFWLGWLTQQAADNNKLALEEAKREEALLAAKFTLDAPKCATDSECNGQLCQRGRCSESFGGMFVFKLLTALNIECLQIATAFLSVSWICNVECGSADIVSVLDNMYYFKKAK</sequence>
<name>A0A0N5AFU1_9BILA</name>
<accession>A0A0N5AFU1</accession>
<proteinExistence type="predicted"/>
<keyword evidence="2" id="KW-0472">Membrane</keyword>
<keyword evidence="2" id="KW-1133">Transmembrane helix</keyword>
<dbReference type="Gene3D" id="3.40.50.720">
    <property type="entry name" value="NAD(P)-binding Rossmann-like Domain"/>
    <property type="match status" value="1"/>
</dbReference>
<dbReference type="WBParaSite" id="SMUV_0000316101-mRNA-1">
    <property type="protein sequence ID" value="SMUV_0000316101-mRNA-1"/>
    <property type="gene ID" value="SMUV_0000316101"/>
</dbReference>
<protein>
    <submittedName>
        <fullName evidence="4">Pept_C1 domain-containing protein</fullName>
    </submittedName>
</protein>